<feature type="region of interest" description="Disordered" evidence="1">
    <location>
        <begin position="100"/>
        <end position="146"/>
    </location>
</feature>
<reference evidence="3" key="1">
    <citation type="submission" date="2023-05" db="EMBL/GenBank/DDBJ databases">
        <title>Sedimentitalea sp. nov. JM2-8.</title>
        <authorList>
            <person name="Huang J."/>
        </authorList>
    </citation>
    <scope>NUCLEOTIDE SEQUENCE [LARGE SCALE GENOMIC DNA]</scope>
    <source>
        <strain evidence="3">KHS03</strain>
    </source>
</reference>
<organism evidence="2 3">
    <name type="scientific">Sedimentitalea todarodis</name>
    <dbReference type="NCBI Taxonomy" id="1631240"/>
    <lineage>
        <taxon>Bacteria</taxon>
        <taxon>Pseudomonadati</taxon>
        <taxon>Pseudomonadota</taxon>
        <taxon>Alphaproteobacteria</taxon>
        <taxon>Rhodobacterales</taxon>
        <taxon>Paracoccaceae</taxon>
        <taxon>Sedimentitalea</taxon>
    </lineage>
</organism>
<evidence type="ECO:0000313" key="3">
    <source>
        <dbReference type="Proteomes" id="UP001255416"/>
    </source>
</evidence>
<name>A0ABU3VLS1_9RHOB</name>
<evidence type="ECO:0000313" key="2">
    <source>
        <dbReference type="EMBL" id="MDU9007110.1"/>
    </source>
</evidence>
<evidence type="ECO:0000256" key="1">
    <source>
        <dbReference type="SAM" id="MobiDB-lite"/>
    </source>
</evidence>
<protein>
    <submittedName>
        <fullName evidence="2">Uncharacterized protein</fullName>
    </submittedName>
</protein>
<feature type="compositionally biased region" description="Gly residues" evidence="1">
    <location>
        <begin position="116"/>
        <end position="126"/>
    </location>
</feature>
<keyword evidence="3" id="KW-1185">Reference proteome</keyword>
<dbReference type="Proteomes" id="UP001255416">
    <property type="component" value="Unassembled WGS sequence"/>
</dbReference>
<accession>A0ABU3VLS1</accession>
<sequence>MTKTDREVITNLQACPTNQEYSTVVVRSDCAYAHGLLDHLAQRNIPIADVTEAQVEQYLCDAVALFQRRHSRLPSLHWHQITCAGIHALFGLVQLSPRHHQPPLYEGESENEATGTGTGQSSGNGGSTTVMETGYEPARLDRYALK</sequence>
<dbReference type="EMBL" id="JASMWN010000046">
    <property type="protein sequence ID" value="MDU9007110.1"/>
    <property type="molecule type" value="Genomic_DNA"/>
</dbReference>
<dbReference type="RefSeq" id="WP_316782790.1">
    <property type="nucleotide sequence ID" value="NZ_JASMWN010000046.1"/>
</dbReference>
<proteinExistence type="predicted"/>
<gene>
    <name evidence="2" type="ORF">QO231_25150</name>
</gene>
<comment type="caution">
    <text evidence="2">The sequence shown here is derived from an EMBL/GenBank/DDBJ whole genome shotgun (WGS) entry which is preliminary data.</text>
</comment>